<gene>
    <name evidence="1" type="ORF">QN217_11260</name>
</gene>
<evidence type="ECO:0000313" key="1">
    <source>
        <dbReference type="EMBL" id="XDS47764.1"/>
    </source>
</evidence>
<name>A0AB39UFV9_9BIFI</name>
<sequence>MSWSQGRNRTIRKEILFSPEEWEQVKEDMDSVSRNFSITWTQYIRGLLFHQKFYQIVLPIDVERTTKALDSIKSDVSNAYCGIEKPDAEIKEQVYAMAAAIGRMDGIVQKCKEYYPEFKDTLPTRRRGRKPPAGD</sequence>
<dbReference type="RefSeq" id="WP_369343271.1">
    <property type="nucleotide sequence ID" value="NZ_CP129679.1"/>
</dbReference>
<dbReference type="AlphaFoldDB" id="A0AB39UFV9"/>
<reference evidence="1" key="1">
    <citation type="submission" date="2023-07" db="EMBL/GenBank/DDBJ databases">
        <title>Bifidobacterium aquikefiriaerophilum sp. nov. and Bifidobacterium eccum sp. nov., isolated from water kefir.</title>
        <authorList>
            <person name="Breselge S."/>
            <person name="Bellassi P."/>
            <person name="Barcenilla C."/>
            <person name="Alvarez-Ordonez A."/>
            <person name="Morelli L."/>
            <person name="Cotter P.D."/>
        </authorList>
    </citation>
    <scope>NUCLEOTIDE SEQUENCE</scope>
    <source>
        <strain evidence="1">WK048_4_13</strain>
        <plasmid evidence="1">unnamed4</plasmid>
    </source>
</reference>
<dbReference type="EMBL" id="CP129679">
    <property type="protein sequence ID" value="XDS47764.1"/>
    <property type="molecule type" value="Genomic_DNA"/>
</dbReference>
<geneLocation type="plasmid" evidence="1">
    <name>unnamed4</name>
</geneLocation>
<protein>
    <submittedName>
        <fullName evidence="1">Uncharacterized protein</fullName>
    </submittedName>
</protein>
<accession>A0AB39UFV9</accession>
<organism evidence="1">
    <name type="scientific">Bifidobacterium fermentum</name>
    <dbReference type="NCBI Taxonomy" id="3059035"/>
    <lineage>
        <taxon>Bacteria</taxon>
        <taxon>Bacillati</taxon>
        <taxon>Actinomycetota</taxon>
        <taxon>Actinomycetes</taxon>
        <taxon>Bifidobacteriales</taxon>
        <taxon>Bifidobacteriaceae</taxon>
        <taxon>Bifidobacterium</taxon>
    </lineage>
</organism>
<keyword evidence="1" id="KW-0614">Plasmid</keyword>
<proteinExistence type="predicted"/>